<reference evidence="4" key="1">
    <citation type="journal article" date="2021" name="PeerJ">
        <title>Extensive microbial diversity within the chicken gut microbiome revealed by metagenomics and culture.</title>
        <authorList>
            <person name="Gilroy R."/>
            <person name="Ravi A."/>
            <person name="Getino M."/>
            <person name="Pursley I."/>
            <person name="Horton D.L."/>
            <person name="Alikhan N.F."/>
            <person name="Baker D."/>
            <person name="Gharbi K."/>
            <person name="Hall N."/>
            <person name="Watson M."/>
            <person name="Adriaenssens E.M."/>
            <person name="Foster-Nyarko E."/>
            <person name="Jarju S."/>
            <person name="Secka A."/>
            <person name="Antonio M."/>
            <person name="Oren A."/>
            <person name="Chaudhuri R.R."/>
            <person name="La Ragione R."/>
            <person name="Hildebrand F."/>
            <person name="Pallen M.J."/>
        </authorList>
    </citation>
    <scope>NUCLEOTIDE SEQUENCE</scope>
    <source>
        <strain evidence="4">ChiHjej10B9-743</strain>
    </source>
</reference>
<dbReference type="GO" id="GO:0005886">
    <property type="term" value="C:plasma membrane"/>
    <property type="evidence" value="ECO:0007669"/>
    <property type="project" value="UniProtKB-SubCell"/>
</dbReference>
<comment type="caution">
    <text evidence="4">The sequence shown here is derived from an EMBL/GenBank/DDBJ whole genome shotgun (WGS) entry which is preliminary data.</text>
</comment>
<reference evidence="4" key="2">
    <citation type="submission" date="2021-04" db="EMBL/GenBank/DDBJ databases">
        <authorList>
            <person name="Gilroy R."/>
        </authorList>
    </citation>
    <scope>NUCLEOTIDE SEQUENCE</scope>
    <source>
        <strain evidence="4">ChiHjej10B9-743</strain>
    </source>
</reference>
<feature type="transmembrane region" description="Helical" evidence="3">
    <location>
        <begin position="20"/>
        <end position="41"/>
    </location>
</feature>
<feature type="transmembrane region" description="Helical" evidence="3">
    <location>
        <begin position="50"/>
        <end position="71"/>
    </location>
</feature>
<name>A0A9D1ZAH8_9ACTN</name>
<feature type="transmembrane region" description="Helical" evidence="3">
    <location>
        <begin position="83"/>
        <end position="100"/>
    </location>
</feature>
<keyword evidence="2" id="KW-1003">Cell membrane</keyword>
<dbReference type="EMBL" id="DXCP01000027">
    <property type="protein sequence ID" value="HIY79507.1"/>
    <property type="molecule type" value="Genomic_DNA"/>
</dbReference>
<gene>
    <name evidence="4" type="ORF">IAA42_03630</name>
</gene>
<organism evidence="4 5">
    <name type="scientific">Candidatus Olsenella excrementavium</name>
    <dbReference type="NCBI Taxonomy" id="2838709"/>
    <lineage>
        <taxon>Bacteria</taxon>
        <taxon>Bacillati</taxon>
        <taxon>Actinomycetota</taxon>
        <taxon>Coriobacteriia</taxon>
        <taxon>Coriobacteriales</taxon>
        <taxon>Atopobiaceae</taxon>
        <taxon>Olsenella</taxon>
    </lineage>
</organism>
<sequence>MSNRQVARCGVCIALLAVSAWVTVPLGPVPFTLQTFVLALLPQVMRTHDALFTVVVYLLLGAVGVPVFSGFQAGLGVLLGPTGGYLMGFAAGMPVAGAIAHTNALPRRARGAAGGVALLAVSYALGTIQLMNVYALDAPAALAVAVAPFVVPDAAKVALSVGVAERVNRALGAAAER</sequence>
<evidence type="ECO:0000256" key="1">
    <source>
        <dbReference type="ARBA" id="ARBA00010692"/>
    </source>
</evidence>
<dbReference type="Gene3D" id="1.10.1760.20">
    <property type="match status" value="1"/>
</dbReference>
<dbReference type="GO" id="GO:0015225">
    <property type="term" value="F:biotin transmembrane transporter activity"/>
    <property type="evidence" value="ECO:0007669"/>
    <property type="project" value="UniProtKB-UniRule"/>
</dbReference>
<keyword evidence="3" id="KW-1133">Transmembrane helix</keyword>
<keyword evidence="2 3" id="KW-0472">Membrane</keyword>
<comment type="similarity">
    <text evidence="1 2">Belongs to the BioY family.</text>
</comment>
<accession>A0A9D1ZAH8</accession>
<dbReference type="PANTHER" id="PTHR34295:SF1">
    <property type="entry name" value="BIOTIN TRANSPORTER BIOY"/>
    <property type="match status" value="1"/>
</dbReference>
<evidence type="ECO:0000256" key="2">
    <source>
        <dbReference type="PIRNR" id="PIRNR016661"/>
    </source>
</evidence>
<dbReference type="PIRSF" id="PIRSF016661">
    <property type="entry name" value="BioY"/>
    <property type="match status" value="1"/>
</dbReference>
<protein>
    <recommendedName>
        <fullName evidence="2">Biotin transporter</fullName>
    </recommendedName>
</protein>
<feature type="transmembrane region" description="Helical" evidence="3">
    <location>
        <begin position="112"/>
        <end position="134"/>
    </location>
</feature>
<dbReference type="Pfam" id="PF02632">
    <property type="entry name" value="BioY"/>
    <property type="match status" value="1"/>
</dbReference>
<comment type="subcellular location">
    <subcellularLocation>
        <location evidence="2">Cell membrane</location>
        <topology evidence="2">Multi-pass membrane protein</topology>
    </subcellularLocation>
</comment>
<dbReference type="Proteomes" id="UP000824133">
    <property type="component" value="Unassembled WGS sequence"/>
</dbReference>
<dbReference type="PANTHER" id="PTHR34295">
    <property type="entry name" value="BIOTIN TRANSPORTER BIOY"/>
    <property type="match status" value="1"/>
</dbReference>
<keyword evidence="3" id="KW-0812">Transmembrane</keyword>
<dbReference type="AlphaFoldDB" id="A0A9D1ZAH8"/>
<dbReference type="InterPro" id="IPR003784">
    <property type="entry name" value="BioY"/>
</dbReference>
<evidence type="ECO:0000313" key="4">
    <source>
        <dbReference type="EMBL" id="HIY79507.1"/>
    </source>
</evidence>
<evidence type="ECO:0000256" key="3">
    <source>
        <dbReference type="SAM" id="Phobius"/>
    </source>
</evidence>
<keyword evidence="2" id="KW-0813">Transport</keyword>
<evidence type="ECO:0000313" key="5">
    <source>
        <dbReference type="Proteomes" id="UP000824133"/>
    </source>
</evidence>
<proteinExistence type="inferred from homology"/>